<name>A0A5J4LL02_9ACTN</name>
<evidence type="ECO:0000256" key="1">
    <source>
        <dbReference type="SAM" id="MobiDB-lite"/>
    </source>
</evidence>
<keyword evidence="3" id="KW-0732">Signal</keyword>
<feature type="region of interest" description="Disordered" evidence="1">
    <location>
        <begin position="34"/>
        <end position="63"/>
    </location>
</feature>
<evidence type="ECO:0000313" key="5">
    <source>
        <dbReference type="Proteomes" id="UP000325598"/>
    </source>
</evidence>
<protein>
    <recommendedName>
        <fullName evidence="6">DUF916 domain-containing protein</fullName>
    </recommendedName>
</protein>
<organism evidence="4 5">
    <name type="scientific">Streptomyces angustmyceticus</name>
    <dbReference type="NCBI Taxonomy" id="285578"/>
    <lineage>
        <taxon>Bacteria</taxon>
        <taxon>Bacillati</taxon>
        <taxon>Actinomycetota</taxon>
        <taxon>Actinomycetes</taxon>
        <taxon>Kitasatosporales</taxon>
        <taxon>Streptomycetaceae</taxon>
        <taxon>Streptomyces</taxon>
    </lineage>
</organism>
<dbReference type="GO" id="GO:0005975">
    <property type="term" value="P:carbohydrate metabolic process"/>
    <property type="evidence" value="ECO:0007669"/>
    <property type="project" value="UniProtKB-ARBA"/>
</dbReference>
<proteinExistence type="predicted"/>
<feature type="region of interest" description="Disordered" evidence="1">
    <location>
        <begin position="122"/>
        <end position="151"/>
    </location>
</feature>
<dbReference type="RefSeq" id="WP_152104876.1">
    <property type="nucleotide sequence ID" value="NZ_BLAG01000013.1"/>
</dbReference>
<dbReference type="AlphaFoldDB" id="A0A5J4LL02"/>
<evidence type="ECO:0000313" key="4">
    <source>
        <dbReference type="EMBL" id="GES32189.1"/>
    </source>
</evidence>
<feature type="compositionally biased region" description="Low complexity" evidence="1">
    <location>
        <begin position="34"/>
        <end position="58"/>
    </location>
</feature>
<dbReference type="InterPro" id="IPR013783">
    <property type="entry name" value="Ig-like_fold"/>
</dbReference>
<evidence type="ECO:0000256" key="2">
    <source>
        <dbReference type="SAM" id="Phobius"/>
    </source>
</evidence>
<comment type="caution">
    <text evidence="4">The sequence shown here is derived from an EMBL/GenBank/DDBJ whole genome shotgun (WGS) entry which is preliminary data.</text>
</comment>
<feature type="chain" id="PRO_5039216676" description="DUF916 domain-containing protein" evidence="3">
    <location>
        <begin position="25"/>
        <end position="349"/>
    </location>
</feature>
<evidence type="ECO:0008006" key="6">
    <source>
        <dbReference type="Google" id="ProtNLM"/>
    </source>
</evidence>
<feature type="compositionally biased region" description="Gly residues" evidence="1">
    <location>
        <begin position="312"/>
        <end position="329"/>
    </location>
</feature>
<evidence type="ECO:0000256" key="3">
    <source>
        <dbReference type="SAM" id="SignalP"/>
    </source>
</evidence>
<dbReference type="OrthoDB" id="4336304at2"/>
<keyword evidence="5" id="KW-1185">Reference proteome</keyword>
<dbReference type="Gene3D" id="2.60.40.10">
    <property type="entry name" value="Immunoglobulins"/>
    <property type="match status" value="1"/>
</dbReference>
<gene>
    <name evidence="4" type="ORF">San01_46760</name>
</gene>
<dbReference type="EMBL" id="BLAG01000013">
    <property type="protein sequence ID" value="GES32189.1"/>
    <property type="molecule type" value="Genomic_DNA"/>
</dbReference>
<keyword evidence="2" id="KW-0812">Transmembrane</keyword>
<feature type="transmembrane region" description="Helical" evidence="2">
    <location>
        <begin position="269"/>
        <end position="289"/>
    </location>
</feature>
<feature type="region of interest" description="Disordered" evidence="1">
    <location>
        <begin position="294"/>
        <end position="349"/>
    </location>
</feature>
<accession>A0A5J4LL02</accession>
<keyword evidence="2" id="KW-0472">Membrane</keyword>
<dbReference type="GeneID" id="96753552"/>
<keyword evidence="2" id="KW-1133">Transmembrane helix</keyword>
<sequence>MPFRTRTAARGAVLATAAVLLCSAASWVRPDAAPAPPGWSAAPAPGRALRARPGAEPGPQDRPYFYLEGAPGTVLSDRLSLGNPTGHAVTVRLRGTTPGGWLSLASARVTVPPHTRASVPFTVTVPRDAAPGAHSGSLVATGGRGSGAQGRDAVPVHLRVTGRPLSALTVEKVSVRGRGDAALIRYTLVNRGNTVLAPRLAVRADGLLGPVLRRAPRALPTTLRPGQGVDLTERWPDPPRLDAVDLRLTVTADGGARGSATATYTTAPWGAVAGAAFLLAAGVGGPVAVRRRRRARGAGEAPGADGVPGARGAEGAGSVGGAAGDGPPSGGDRADAAGQLAGTGPGARS</sequence>
<reference evidence="4 5" key="1">
    <citation type="submission" date="2019-10" db="EMBL/GenBank/DDBJ databases">
        <title>Whole genome shotgun sequence of Streptomyces angustmyceticus NBRC 3934.</title>
        <authorList>
            <person name="Hosoyama A."/>
            <person name="Ichikawa N."/>
            <person name="Kimura A."/>
            <person name="Kitahashi Y."/>
            <person name="Komaki H."/>
            <person name="Uohara A."/>
        </authorList>
    </citation>
    <scope>NUCLEOTIDE SEQUENCE [LARGE SCALE GENOMIC DNA]</scope>
    <source>
        <strain evidence="4 5">NBRC 3934</strain>
    </source>
</reference>
<dbReference type="Proteomes" id="UP000325598">
    <property type="component" value="Unassembled WGS sequence"/>
</dbReference>
<feature type="signal peptide" evidence="3">
    <location>
        <begin position="1"/>
        <end position="24"/>
    </location>
</feature>